<dbReference type="SUPFAM" id="SSF48264">
    <property type="entry name" value="Cytochrome P450"/>
    <property type="match status" value="1"/>
</dbReference>
<evidence type="ECO:0000256" key="1">
    <source>
        <dbReference type="ARBA" id="ARBA00010617"/>
    </source>
</evidence>
<dbReference type="EMBL" id="AP022871">
    <property type="protein sequence ID" value="BCB89336.1"/>
    <property type="molecule type" value="Genomic_DNA"/>
</dbReference>
<dbReference type="InterPro" id="IPR036396">
    <property type="entry name" value="Cyt_P450_sf"/>
</dbReference>
<comment type="similarity">
    <text evidence="1">Belongs to the cytochrome P450 family.</text>
</comment>
<name>A0A6F8YTF9_9ACTN</name>
<dbReference type="PANTHER" id="PTHR46696">
    <property type="entry name" value="P450, PUTATIVE (EUROFUNG)-RELATED"/>
    <property type="match status" value="1"/>
</dbReference>
<dbReference type="PANTHER" id="PTHR46696:SF1">
    <property type="entry name" value="CYTOCHROME P450 YJIB-RELATED"/>
    <property type="match status" value="1"/>
</dbReference>
<keyword evidence="3" id="KW-1185">Reference proteome</keyword>
<dbReference type="AlphaFoldDB" id="A0A6F8YTF9"/>
<dbReference type="RefSeq" id="WP_173161183.1">
    <property type="nucleotide sequence ID" value="NZ_AP022871.1"/>
</dbReference>
<dbReference type="GO" id="GO:0004497">
    <property type="term" value="F:monooxygenase activity"/>
    <property type="evidence" value="ECO:0007669"/>
    <property type="project" value="InterPro"/>
</dbReference>
<organism evidence="2 3">
    <name type="scientific">Phytohabitans suffuscus</name>
    <dbReference type="NCBI Taxonomy" id="624315"/>
    <lineage>
        <taxon>Bacteria</taxon>
        <taxon>Bacillati</taxon>
        <taxon>Actinomycetota</taxon>
        <taxon>Actinomycetes</taxon>
        <taxon>Micromonosporales</taxon>
        <taxon>Micromonosporaceae</taxon>
    </lineage>
</organism>
<dbReference type="GO" id="GO:0016705">
    <property type="term" value="F:oxidoreductase activity, acting on paired donors, with incorporation or reduction of molecular oxygen"/>
    <property type="evidence" value="ECO:0007669"/>
    <property type="project" value="InterPro"/>
</dbReference>
<gene>
    <name evidence="2" type="ORF">Psuf_066490</name>
</gene>
<reference evidence="2 3" key="2">
    <citation type="submission" date="2020-03" db="EMBL/GenBank/DDBJ databases">
        <authorList>
            <person name="Ichikawa N."/>
            <person name="Kimura A."/>
            <person name="Kitahashi Y."/>
            <person name="Uohara A."/>
        </authorList>
    </citation>
    <scope>NUCLEOTIDE SEQUENCE [LARGE SCALE GENOMIC DNA]</scope>
    <source>
        <strain evidence="2 3">NBRC 105367</strain>
    </source>
</reference>
<evidence type="ECO:0008006" key="4">
    <source>
        <dbReference type="Google" id="ProtNLM"/>
    </source>
</evidence>
<accession>A0A6F8YTF9</accession>
<proteinExistence type="inferred from homology"/>
<reference evidence="2 3" key="1">
    <citation type="submission" date="2020-03" db="EMBL/GenBank/DDBJ databases">
        <title>Whole genome shotgun sequence of Phytohabitans suffuscus NBRC 105367.</title>
        <authorList>
            <person name="Komaki H."/>
            <person name="Tamura T."/>
        </authorList>
    </citation>
    <scope>NUCLEOTIDE SEQUENCE [LARGE SCALE GENOMIC DNA]</scope>
    <source>
        <strain evidence="2 3">NBRC 105367</strain>
    </source>
</reference>
<dbReference type="KEGG" id="psuu:Psuf_066490"/>
<dbReference type="GO" id="GO:0020037">
    <property type="term" value="F:heme binding"/>
    <property type="evidence" value="ECO:0007669"/>
    <property type="project" value="InterPro"/>
</dbReference>
<evidence type="ECO:0000313" key="3">
    <source>
        <dbReference type="Proteomes" id="UP000503011"/>
    </source>
</evidence>
<sequence>MQPHTAAADPYPGYGHLRDTGDVHLIREPTGLSRHTVFHYEHARDLLADERISKDPRNAWEQLSRAGYLTGDPETDQYIFHIANCDPPDHTRLRKLVQKAFTTRGVERLRPRARQRANELLSQAVAGEPVDLITGYAWPLGSVAGPGRRRRLWSLTSNASRTSCRSSPSANIAGCQQCTHKPMAWLPIFG</sequence>
<dbReference type="Proteomes" id="UP000503011">
    <property type="component" value="Chromosome"/>
</dbReference>
<protein>
    <recommendedName>
        <fullName evidence="4">Cytochrome P450</fullName>
    </recommendedName>
</protein>
<evidence type="ECO:0000313" key="2">
    <source>
        <dbReference type="EMBL" id="BCB89336.1"/>
    </source>
</evidence>
<dbReference type="Gene3D" id="1.10.630.10">
    <property type="entry name" value="Cytochrome P450"/>
    <property type="match status" value="1"/>
</dbReference>
<dbReference type="GO" id="GO:0005506">
    <property type="term" value="F:iron ion binding"/>
    <property type="evidence" value="ECO:0007669"/>
    <property type="project" value="InterPro"/>
</dbReference>